<dbReference type="EMBL" id="FOFB01000001">
    <property type="protein sequence ID" value="SEP66222.1"/>
    <property type="molecule type" value="Genomic_DNA"/>
</dbReference>
<gene>
    <name evidence="1" type="ORF">SAMN05444359_101396</name>
</gene>
<evidence type="ECO:0000313" key="2">
    <source>
        <dbReference type="Proteomes" id="UP000199021"/>
    </source>
</evidence>
<reference evidence="2" key="1">
    <citation type="submission" date="2016-10" db="EMBL/GenBank/DDBJ databases">
        <authorList>
            <person name="Varghese N."/>
            <person name="Submissions S."/>
        </authorList>
    </citation>
    <scope>NUCLEOTIDE SEQUENCE [LARGE SCALE GENOMIC DNA]</scope>
    <source>
        <strain evidence="2">DSM 24740</strain>
    </source>
</reference>
<name>A0A1H8ZP91_9BACT</name>
<dbReference type="OrthoDB" id="596403at2"/>
<dbReference type="InParanoid" id="A0A1H8ZP91"/>
<dbReference type="PANTHER" id="PTHR30441:SF8">
    <property type="entry name" value="DUF748 DOMAIN-CONTAINING PROTEIN"/>
    <property type="match status" value="1"/>
</dbReference>
<accession>A0A1H8ZP91</accession>
<dbReference type="Proteomes" id="UP000199021">
    <property type="component" value="Unassembled WGS sequence"/>
</dbReference>
<organism evidence="1 2">
    <name type="scientific">Neolewinella agarilytica</name>
    <dbReference type="NCBI Taxonomy" id="478744"/>
    <lineage>
        <taxon>Bacteria</taxon>
        <taxon>Pseudomonadati</taxon>
        <taxon>Bacteroidota</taxon>
        <taxon>Saprospiria</taxon>
        <taxon>Saprospirales</taxon>
        <taxon>Lewinellaceae</taxon>
        <taxon>Neolewinella</taxon>
    </lineage>
</organism>
<dbReference type="InterPro" id="IPR052894">
    <property type="entry name" value="AsmA-related"/>
</dbReference>
<evidence type="ECO:0000313" key="1">
    <source>
        <dbReference type="EMBL" id="SEP66222.1"/>
    </source>
</evidence>
<dbReference type="PANTHER" id="PTHR30441">
    <property type="entry name" value="DUF748 DOMAIN-CONTAINING PROTEIN"/>
    <property type="match status" value="1"/>
</dbReference>
<dbReference type="GO" id="GO:0090313">
    <property type="term" value="P:regulation of protein targeting to membrane"/>
    <property type="evidence" value="ECO:0007669"/>
    <property type="project" value="TreeGrafter"/>
</dbReference>
<dbReference type="AlphaFoldDB" id="A0A1H8ZP91"/>
<dbReference type="STRING" id="478744.SAMN05444359_101396"/>
<sequence>MKTIKRILIAIVLLLVIGIGFLLAAPIIFKDKIVANVKSSINQSLDAEVDFTDIDLSFLRSFPDISLSVSDLTVIGVDTFAGKPLATSESLEVDLGFWSVVAGDGSYVIDEVRLEKPVINLLVLNPELANYLVVPETGDTAPETSTAPATAQINLSHYEIHDGTFVYDDRSTNTYLKIEGLETEGDGDFTASIFDLDTYSTIEALTLTQGGVTYLNKVKAVADAMVNVDLDNSRYTFLDNKITLNALDLVFGGSIDLEDNDDILFDLTYEAPVNDFRQLWSLIPAAYTQGYEQVKTKGNFTLQGTVKGPFNSEEERYPAFTVNSNISGGSVQYPGRPVGINGIDAQVMVNSPSSDLNKLEVNIPRFDFDLGGDPFRGRFKMTTPISDPNIDAKVNGRIDLHKWSQAIPLEGVRDLGGVIVADITMDNVRQSLLDAGRYADVNLGGDVQISDFVYVADGLPSVKIASASADFTPQAINVADFQGNLGRSDIAASGKITTPLAYFSPEQTMRGDMVIRSNFFDADEWMPEEEALTPASPAEMAASSATETEETAIFDRFDFDIDAEIGELKYASYRPKSIRAIGNVKPNRMEIASAGATMGDSDFSGSGTVTNLFDYTFGEGILGGALSVRSKMLNLDDFMDEEAIAEAPAASSAEGEAAAAIPVPTNINLDVDVVADVVKYTNVTMENVLGQLLVQRGQAVIQDGSAALLGGRMNFAGAYDTSEPGDPGFRFHYDLQSLDFNQAFSTLNTFAALAPVGKFLQGQFSTDLVLEGKLGQDLFPKLGTIDAKGLFQTAEARLAQFKPAQKIGQALNIDELKNSTVIKNLMTVFKIEEGKVEIEPFTLKLAGMPLQVSGRHGLDMDMDYQIQAAIPREWIKGNIVTGTALSALDQLAGQAGKLGLNITPGDTLNVAINLGGNISDPTTSFKLLGTNGGEPQSVQDAVVGAVKDRVQDEVDTRREEATERVNEEVDKVKEDAQRRIDSLRAVATNRSQEIQDSIRRAAAAQAERLRQEAANKLKLQLDSARLDSIRRALPPGVNEAADKVKEELERFNPFKKKKTGGGE</sequence>
<proteinExistence type="predicted"/>
<dbReference type="GO" id="GO:0005886">
    <property type="term" value="C:plasma membrane"/>
    <property type="evidence" value="ECO:0007669"/>
    <property type="project" value="TreeGrafter"/>
</dbReference>
<protein>
    <submittedName>
        <fullName evidence="1">AsmA family protein</fullName>
    </submittedName>
</protein>
<dbReference type="RefSeq" id="WP_090165108.1">
    <property type="nucleotide sequence ID" value="NZ_FOFB01000001.1"/>
</dbReference>
<keyword evidence="2" id="KW-1185">Reference proteome</keyword>